<dbReference type="EMBL" id="JACHNZ010000015">
    <property type="protein sequence ID" value="MBB4631975.1"/>
    <property type="molecule type" value="Genomic_DNA"/>
</dbReference>
<feature type="domain" description="Aminoglycoside phosphotransferase" evidence="1">
    <location>
        <begin position="32"/>
        <end position="252"/>
    </location>
</feature>
<organism evidence="2 3">
    <name type="scientific">Sphingosinicella soli</name>
    <dbReference type="NCBI Taxonomy" id="333708"/>
    <lineage>
        <taxon>Bacteria</taxon>
        <taxon>Pseudomonadati</taxon>
        <taxon>Pseudomonadota</taxon>
        <taxon>Alphaproteobacteria</taxon>
        <taxon>Sphingomonadales</taxon>
        <taxon>Sphingosinicellaceae</taxon>
        <taxon>Sphingosinicella</taxon>
    </lineage>
</organism>
<proteinExistence type="predicted"/>
<dbReference type="Gene3D" id="3.30.200.20">
    <property type="entry name" value="Phosphorylase Kinase, domain 1"/>
    <property type="match status" value="1"/>
</dbReference>
<gene>
    <name evidence="2" type="ORF">GGQ98_001592</name>
</gene>
<evidence type="ECO:0000313" key="2">
    <source>
        <dbReference type="EMBL" id="MBB4631975.1"/>
    </source>
</evidence>
<dbReference type="InterPro" id="IPR052898">
    <property type="entry name" value="ACAD10-like"/>
</dbReference>
<dbReference type="PANTHER" id="PTHR47829:SF3">
    <property type="entry name" value="AMINOGLYCOSIDE PHOSPHOTRANSFERASE DOMAIN-CONTAINING PROTEIN"/>
    <property type="match status" value="1"/>
</dbReference>
<dbReference type="Proteomes" id="UP000566324">
    <property type="component" value="Unassembled WGS sequence"/>
</dbReference>
<accession>A0A7W7B0W1</accession>
<dbReference type="RefSeq" id="WP_184067644.1">
    <property type="nucleotide sequence ID" value="NZ_JACHNZ010000015.1"/>
</dbReference>
<comment type="caution">
    <text evidence="2">The sequence shown here is derived from an EMBL/GenBank/DDBJ whole genome shotgun (WGS) entry which is preliminary data.</text>
</comment>
<evidence type="ECO:0000259" key="1">
    <source>
        <dbReference type="Pfam" id="PF01636"/>
    </source>
</evidence>
<dbReference type="InterPro" id="IPR041726">
    <property type="entry name" value="ACAD10_11_N"/>
</dbReference>
<keyword evidence="2" id="KW-0418">Kinase</keyword>
<dbReference type="InterPro" id="IPR002575">
    <property type="entry name" value="Aminoglycoside_PTrfase"/>
</dbReference>
<reference evidence="2 3" key="1">
    <citation type="submission" date="2020-08" db="EMBL/GenBank/DDBJ databases">
        <title>Genomic Encyclopedia of Type Strains, Phase IV (KMG-IV): sequencing the most valuable type-strain genomes for metagenomic binning, comparative biology and taxonomic classification.</title>
        <authorList>
            <person name="Goeker M."/>
        </authorList>
    </citation>
    <scope>NUCLEOTIDE SEQUENCE [LARGE SCALE GENOMIC DNA]</scope>
    <source>
        <strain evidence="2 3">DSM 17328</strain>
    </source>
</reference>
<evidence type="ECO:0000313" key="3">
    <source>
        <dbReference type="Proteomes" id="UP000566324"/>
    </source>
</evidence>
<dbReference type="Pfam" id="PF01636">
    <property type="entry name" value="APH"/>
    <property type="match status" value="1"/>
</dbReference>
<dbReference type="AlphaFoldDB" id="A0A7W7B0W1"/>
<dbReference type="SUPFAM" id="SSF56112">
    <property type="entry name" value="Protein kinase-like (PK-like)"/>
    <property type="match status" value="1"/>
</dbReference>
<sequence>MMTSDPADAPLSPAAEAWLERHVDGYSGPGVLTKFGFGQSNPTFRLSTASGDYVLRRKPLGRLLAKAHAIEREFRVLRALDGGTVPVPRAHALCEDPSLLGAPFFVMDFAEGRIFYDQRLPGVAPDERVAIFDGMNAAVAGLHSIDPFAIGLEGYGRPDNFVERQVSIWTRQYRASEGEAIPAMERLIDWLPRHLPREQPVRIFHGDLRLDNMIFHPTEPRVVALLDWELSTLGDPVADFAYHMMVWRIGADLFRGFADLDRASLGIPEEADYLRRYCERTSRSELPHWKFYLAFSLFRVAAILQGVSRRAQNGNASSDDAAEVGGKAAPLAAIGWEIAGS</sequence>
<keyword evidence="3" id="KW-1185">Reference proteome</keyword>
<name>A0A7W7B0W1_9SPHN</name>
<dbReference type="Gene3D" id="3.90.1200.10">
    <property type="match status" value="1"/>
</dbReference>
<dbReference type="CDD" id="cd05154">
    <property type="entry name" value="ACAD10_11_N-like"/>
    <property type="match status" value="1"/>
</dbReference>
<keyword evidence="2" id="KW-0808">Transferase</keyword>
<dbReference type="GO" id="GO:0016301">
    <property type="term" value="F:kinase activity"/>
    <property type="evidence" value="ECO:0007669"/>
    <property type="project" value="UniProtKB-KW"/>
</dbReference>
<dbReference type="InterPro" id="IPR011009">
    <property type="entry name" value="Kinase-like_dom_sf"/>
</dbReference>
<dbReference type="PANTHER" id="PTHR47829">
    <property type="entry name" value="HYDROLASE, PUTATIVE (AFU_ORTHOLOGUE AFUA_1G12880)-RELATED"/>
    <property type="match status" value="1"/>
</dbReference>
<protein>
    <submittedName>
        <fullName evidence="2">Aminoglycoside phosphotransferase (APT) family kinase protein</fullName>
    </submittedName>
</protein>